<gene>
    <name evidence="1" type="ORF">M514_20794</name>
</gene>
<protein>
    <submittedName>
        <fullName evidence="1">Uncharacterized protein</fullName>
    </submittedName>
</protein>
<evidence type="ECO:0000313" key="1">
    <source>
        <dbReference type="EMBL" id="KFD66928.1"/>
    </source>
</evidence>
<sequence>MDGFSLRIFHGFPRSLLYSVCDYTKQLYQWMDGRFQSALSERSSSILRETWSDRIRSHHYLPRSYIQDEARIEKNYPGLMDKAFPLPNEPKDFYDLRFYRRTTHLDVGPPVRPW</sequence>
<accession>A0A085NBT2</accession>
<reference evidence="1" key="1">
    <citation type="journal article" date="2014" name="Nat. Genet.">
        <title>Genome and transcriptome of the porcine whipworm Trichuris suis.</title>
        <authorList>
            <person name="Jex A.R."/>
            <person name="Nejsum P."/>
            <person name="Schwarz E.M."/>
            <person name="Hu L."/>
            <person name="Young N.D."/>
            <person name="Hall R.S."/>
            <person name="Korhonen P.K."/>
            <person name="Liao S."/>
            <person name="Thamsborg S."/>
            <person name="Xia J."/>
            <person name="Xu P."/>
            <person name="Wang S."/>
            <person name="Scheerlinck J.P."/>
            <person name="Hofmann A."/>
            <person name="Sternberg P.W."/>
            <person name="Wang J."/>
            <person name="Gasser R.B."/>
        </authorList>
    </citation>
    <scope>NUCLEOTIDE SEQUENCE [LARGE SCALE GENOMIC DNA]</scope>
    <source>
        <strain evidence="1">DCEP-RM93F</strain>
    </source>
</reference>
<name>A0A085NBT2_9BILA</name>
<proteinExistence type="predicted"/>
<dbReference type="EMBL" id="KL367519">
    <property type="protein sequence ID" value="KFD66928.1"/>
    <property type="molecule type" value="Genomic_DNA"/>
</dbReference>
<dbReference type="Proteomes" id="UP000030758">
    <property type="component" value="Unassembled WGS sequence"/>
</dbReference>
<organism evidence="1">
    <name type="scientific">Trichuris suis</name>
    <name type="common">pig whipworm</name>
    <dbReference type="NCBI Taxonomy" id="68888"/>
    <lineage>
        <taxon>Eukaryota</taxon>
        <taxon>Metazoa</taxon>
        <taxon>Ecdysozoa</taxon>
        <taxon>Nematoda</taxon>
        <taxon>Enoplea</taxon>
        <taxon>Dorylaimia</taxon>
        <taxon>Trichinellida</taxon>
        <taxon>Trichuridae</taxon>
        <taxon>Trichuris</taxon>
    </lineage>
</organism>
<dbReference type="AlphaFoldDB" id="A0A085NBT2"/>